<reference evidence="2" key="1">
    <citation type="submission" date="2014-04" db="EMBL/GenBank/DDBJ databases">
        <title>Evolutionary Origins and Diversification of the Mycorrhizal Mutualists.</title>
        <authorList>
            <consortium name="DOE Joint Genome Institute"/>
            <consortium name="Mycorrhizal Genomics Consortium"/>
            <person name="Kohler A."/>
            <person name="Kuo A."/>
            <person name="Nagy L.G."/>
            <person name="Floudas D."/>
            <person name="Copeland A."/>
            <person name="Barry K.W."/>
            <person name="Cichocki N."/>
            <person name="Veneault-Fourrey C."/>
            <person name="LaButti K."/>
            <person name="Lindquist E.A."/>
            <person name="Lipzen A."/>
            <person name="Lundell T."/>
            <person name="Morin E."/>
            <person name="Murat C."/>
            <person name="Riley R."/>
            <person name="Ohm R."/>
            <person name="Sun H."/>
            <person name="Tunlid A."/>
            <person name="Henrissat B."/>
            <person name="Grigoriev I.V."/>
            <person name="Hibbett D.S."/>
            <person name="Martin F."/>
        </authorList>
    </citation>
    <scope>NUCLEOTIDE SEQUENCE [LARGE SCALE GENOMIC DNA]</scope>
    <source>
        <strain evidence="2">FD-334 SS-4</strain>
    </source>
</reference>
<dbReference type="EMBL" id="KN817559">
    <property type="protein sequence ID" value="KJA21343.1"/>
    <property type="molecule type" value="Genomic_DNA"/>
</dbReference>
<dbReference type="OrthoDB" id="2939631at2759"/>
<sequence>MSVSPPFVLLPAELLEECFRPLTFQDTRSVVFVCRVFADVGRLLLYRKIVLRSDQRHVEHTISLLIRDPTLAVKITHATLITVPPLPLEGSPWIRPDFFAHSVNLRSLELQGFPFSRPDDQGIFNTVLRTRCLKLARFTYRPGVVRFPDSGFELAGLKCVTWQSSLELKLMPIMAASSSSLTNISFEGMVIHKTGQPYDFFLQHHFPNLLSLQLGSLIQTNIPLRTNTLITQFILRHNGIQHLSLGRQRSNDMFFQFDETLLALDSLSCLQSFEGFPENVAVLARREVASLYQITALSIFCQTALEDPLTEIWRMFEIVKTQNTPKKHLKVQHIRLHFDVHFTHRMPSNSTQLTHLRLMDAFADMCPLVTTLHGRLLPMGADAFQKMFQMYEHLTVISLPIQSFLLLPHTPLKFFEPVAATCRKLRCVVARKPPYTDLKYTIHTLVRGDQGVLVAVDVRTTRDISAELDALHMPSHIFYH</sequence>
<evidence type="ECO:0000313" key="2">
    <source>
        <dbReference type="Proteomes" id="UP000054270"/>
    </source>
</evidence>
<dbReference type="Proteomes" id="UP000054270">
    <property type="component" value="Unassembled WGS sequence"/>
</dbReference>
<accession>A0A0D2MCW7</accession>
<evidence type="ECO:0000313" key="1">
    <source>
        <dbReference type="EMBL" id="KJA21343.1"/>
    </source>
</evidence>
<name>A0A0D2MCW7_HYPSF</name>
<dbReference type="AlphaFoldDB" id="A0A0D2MCW7"/>
<protein>
    <recommendedName>
        <fullName evidence="3">F-box domain-containing protein</fullName>
    </recommendedName>
</protein>
<organism evidence="1 2">
    <name type="scientific">Hypholoma sublateritium (strain FD-334 SS-4)</name>
    <dbReference type="NCBI Taxonomy" id="945553"/>
    <lineage>
        <taxon>Eukaryota</taxon>
        <taxon>Fungi</taxon>
        <taxon>Dikarya</taxon>
        <taxon>Basidiomycota</taxon>
        <taxon>Agaricomycotina</taxon>
        <taxon>Agaricomycetes</taxon>
        <taxon>Agaricomycetidae</taxon>
        <taxon>Agaricales</taxon>
        <taxon>Agaricineae</taxon>
        <taxon>Strophariaceae</taxon>
        <taxon>Hypholoma</taxon>
    </lineage>
</organism>
<keyword evidence="2" id="KW-1185">Reference proteome</keyword>
<gene>
    <name evidence="1" type="ORF">HYPSUDRAFT_42211</name>
</gene>
<evidence type="ECO:0008006" key="3">
    <source>
        <dbReference type="Google" id="ProtNLM"/>
    </source>
</evidence>
<proteinExistence type="predicted"/>